<keyword evidence="8" id="KW-1185">Reference proteome</keyword>
<dbReference type="InterPro" id="IPR036909">
    <property type="entry name" value="Cyt_c-like_dom_sf"/>
</dbReference>
<feature type="chain" id="PRO_5019139022" evidence="5">
    <location>
        <begin position="25"/>
        <end position="148"/>
    </location>
</feature>
<dbReference type="Gene3D" id="1.10.760.10">
    <property type="entry name" value="Cytochrome c-like domain"/>
    <property type="match status" value="1"/>
</dbReference>
<evidence type="ECO:0000313" key="7">
    <source>
        <dbReference type="EMBL" id="RVT94363.1"/>
    </source>
</evidence>
<dbReference type="OrthoDB" id="7255288at2"/>
<protein>
    <submittedName>
        <fullName evidence="7">Cytochrome c</fullName>
    </submittedName>
</protein>
<keyword evidence="1 4" id="KW-0349">Heme</keyword>
<gene>
    <name evidence="7" type="ORF">EOD43_11120</name>
</gene>
<keyword evidence="2 4" id="KW-0479">Metal-binding</keyword>
<sequence>MTMTIARFIIAAALAGGIAASLSAADPVKTSAQGIYTEAQAAEGAELYQGSCAACHGVALGGSMETPPLNGKWVANWAGKPMSHVVDYISHAMPLYAPGSLSPEDNAKIVAYLLKANAMPAGSVALPSDPAALDKLRFDVAKRYEPKP</sequence>
<accession>A0A437M9P7</accession>
<evidence type="ECO:0000313" key="8">
    <source>
        <dbReference type="Proteomes" id="UP000282971"/>
    </source>
</evidence>
<evidence type="ECO:0000256" key="2">
    <source>
        <dbReference type="ARBA" id="ARBA00022723"/>
    </source>
</evidence>
<feature type="domain" description="Cytochrome c" evidence="6">
    <location>
        <begin position="39"/>
        <end position="117"/>
    </location>
</feature>
<keyword evidence="3 4" id="KW-0408">Iron</keyword>
<evidence type="ECO:0000256" key="4">
    <source>
        <dbReference type="PROSITE-ProRule" id="PRU00433"/>
    </source>
</evidence>
<name>A0A437M9P7_9SPHN</name>
<evidence type="ECO:0000256" key="1">
    <source>
        <dbReference type="ARBA" id="ARBA00022617"/>
    </source>
</evidence>
<dbReference type="AlphaFoldDB" id="A0A437M9P7"/>
<dbReference type="GO" id="GO:0009055">
    <property type="term" value="F:electron transfer activity"/>
    <property type="evidence" value="ECO:0007669"/>
    <property type="project" value="InterPro"/>
</dbReference>
<feature type="signal peptide" evidence="5">
    <location>
        <begin position="1"/>
        <end position="24"/>
    </location>
</feature>
<evidence type="ECO:0000259" key="6">
    <source>
        <dbReference type="PROSITE" id="PS51007"/>
    </source>
</evidence>
<dbReference type="SUPFAM" id="SSF46626">
    <property type="entry name" value="Cytochrome c"/>
    <property type="match status" value="1"/>
</dbReference>
<dbReference type="Proteomes" id="UP000282971">
    <property type="component" value="Unassembled WGS sequence"/>
</dbReference>
<dbReference type="GO" id="GO:0020037">
    <property type="term" value="F:heme binding"/>
    <property type="evidence" value="ECO:0007669"/>
    <property type="project" value="InterPro"/>
</dbReference>
<comment type="caution">
    <text evidence="7">The sequence shown here is derived from an EMBL/GenBank/DDBJ whole genome shotgun (WGS) entry which is preliminary data.</text>
</comment>
<evidence type="ECO:0000256" key="5">
    <source>
        <dbReference type="SAM" id="SignalP"/>
    </source>
</evidence>
<dbReference type="PROSITE" id="PS51007">
    <property type="entry name" value="CYTC"/>
    <property type="match status" value="1"/>
</dbReference>
<dbReference type="InterPro" id="IPR009056">
    <property type="entry name" value="Cyt_c-like_dom"/>
</dbReference>
<reference evidence="7 8" key="1">
    <citation type="submission" date="2019-01" db="EMBL/GenBank/DDBJ databases">
        <authorList>
            <person name="Chen W.-M."/>
        </authorList>
    </citation>
    <scope>NUCLEOTIDE SEQUENCE [LARGE SCALE GENOMIC DNA]</scope>
    <source>
        <strain evidence="7 8">CCP-7</strain>
    </source>
</reference>
<organism evidence="7 8">
    <name type="scientific">Sphingomonas crocodyli</name>
    <dbReference type="NCBI Taxonomy" id="1979270"/>
    <lineage>
        <taxon>Bacteria</taxon>
        <taxon>Pseudomonadati</taxon>
        <taxon>Pseudomonadota</taxon>
        <taxon>Alphaproteobacteria</taxon>
        <taxon>Sphingomonadales</taxon>
        <taxon>Sphingomonadaceae</taxon>
        <taxon>Sphingomonas</taxon>
    </lineage>
</organism>
<dbReference type="GO" id="GO:0046872">
    <property type="term" value="F:metal ion binding"/>
    <property type="evidence" value="ECO:0007669"/>
    <property type="project" value="UniProtKB-KW"/>
</dbReference>
<proteinExistence type="predicted"/>
<keyword evidence="5" id="KW-0732">Signal</keyword>
<dbReference type="Pfam" id="PF13442">
    <property type="entry name" value="Cytochrome_CBB3"/>
    <property type="match status" value="1"/>
</dbReference>
<dbReference type="EMBL" id="SACN01000001">
    <property type="protein sequence ID" value="RVT94363.1"/>
    <property type="molecule type" value="Genomic_DNA"/>
</dbReference>
<evidence type="ECO:0000256" key="3">
    <source>
        <dbReference type="ARBA" id="ARBA00023004"/>
    </source>
</evidence>